<reference evidence="1 2" key="1">
    <citation type="submission" date="2018-11" db="EMBL/GenBank/DDBJ databases">
        <authorList>
            <consortium name="Pathogen Informatics"/>
        </authorList>
    </citation>
    <scope>NUCLEOTIDE SEQUENCE [LARGE SCALE GENOMIC DNA]</scope>
</reference>
<dbReference type="Proteomes" id="UP000271889">
    <property type="component" value="Unassembled WGS sequence"/>
</dbReference>
<proteinExistence type="predicted"/>
<gene>
    <name evidence="1" type="ORF">CGOC_LOCUS4380</name>
</gene>
<organism evidence="1 2">
    <name type="scientific">Cylicostephanus goldi</name>
    <name type="common">Nematode worm</name>
    <dbReference type="NCBI Taxonomy" id="71465"/>
    <lineage>
        <taxon>Eukaryota</taxon>
        <taxon>Metazoa</taxon>
        <taxon>Ecdysozoa</taxon>
        <taxon>Nematoda</taxon>
        <taxon>Chromadorea</taxon>
        <taxon>Rhabditida</taxon>
        <taxon>Rhabditina</taxon>
        <taxon>Rhabditomorpha</taxon>
        <taxon>Strongyloidea</taxon>
        <taxon>Strongylidae</taxon>
        <taxon>Cylicostephanus</taxon>
    </lineage>
</organism>
<sequence>MKHEAEMVANATTNTEVGIAIEDKSIRFKEDDTVEVYNKKQVPQTIDWYPPGF</sequence>
<dbReference type="AlphaFoldDB" id="A0A3P6SYJ2"/>
<dbReference type="Gene3D" id="2.40.30.10">
    <property type="entry name" value="Translation factors"/>
    <property type="match status" value="1"/>
</dbReference>
<keyword evidence="2" id="KW-1185">Reference proteome</keyword>
<name>A0A3P6SYJ2_CYLGO</name>
<protein>
    <submittedName>
        <fullName evidence="1">Uncharacterized protein</fullName>
    </submittedName>
</protein>
<dbReference type="EMBL" id="UYRV01012063">
    <property type="protein sequence ID" value="VDK58618.1"/>
    <property type="molecule type" value="Genomic_DNA"/>
</dbReference>
<evidence type="ECO:0000313" key="2">
    <source>
        <dbReference type="Proteomes" id="UP000271889"/>
    </source>
</evidence>
<evidence type="ECO:0000313" key="1">
    <source>
        <dbReference type="EMBL" id="VDK58618.1"/>
    </source>
</evidence>
<dbReference type="OrthoDB" id="361630at2759"/>
<accession>A0A3P6SYJ2</accession>